<evidence type="ECO:0000256" key="11">
    <source>
        <dbReference type="ARBA" id="ARBA00023004"/>
    </source>
</evidence>
<keyword evidence="16" id="KW-1133">Transmembrane helix</keyword>
<evidence type="ECO:0000256" key="1">
    <source>
        <dbReference type="ARBA" id="ARBA00000085"/>
    </source>
</evidence>
<accession>A0A8J3W8D9</accession>
<keyword evidence="6" id="KW-0004">4Fe-4S</keyword>
<dbReference type="Gene3D" id="3.30.565.10">
    <property type="entry name" value="Histidine kinase-like ATPase, C-terminal domain"/>
    <property type="match status" value="1"/>
</dbReference>
<dbReference type="InterPro" id="IPR050482">
    <property type="entry name" value="Sensor_HK_TwoCompSys"/>
</dbReference>
<keyword evidence="10 18" id="KW-0418">Kinase</keyword>
<gene>
    <name evidence="18" type="ORF">Plo01_69680</name>
</gene>
<dbReference type="InterPro" id="IPR005467">
    <property type="entry name" value="His_kinase_dom"/>
</dbReference>
<evidence type="ECO:0000256" key="13">
    <source>
        <dbReference type="ARBA" id="ARBA00023014"/>
    </source>
</evidence>
<keyword evidence="11" id="KW-0408">Iron</keyword>
<dbReference type="CDD" id="cd16917">
    <property type="entry name" value="HATPase_UhpB-NarQ-NarX-like"/>
    <property type="match status" value="1"/>
</dbReference>
<sequence>MADVEARWVRAFHLLFSACLGVSAVVMLAGGDAGPDEKAGTLALTALMGIWYTFFVARRPELFERVNPMAAHFLVLVALLFVLIRREPSYEMVMFGMFALPYLLLPRGWNYLGAVLLVVVATAAEAAGDLSTRVVQDPAALGPVLGGIVLVLLMGRFTEFLTEQSEQNKVLGVLEERARLAREIHDTLAQGLSGIITQLEAAEQAIDDPPAVRRRIALAKRLARDNLTEARRSVDALRPEPLRETDLGGALAAVAGRWQSTTGIPVTFSVDGRPRPLGTEAETAVLRAAQEGLANIARHAGAGQAALTLSYMDDQVTLDVLDDGAGFDPSAPRDGYGLVAMRERASRAGGTVTVESAPGEGTALCLSIPCA</sequence>
<protein>
    <recommendedName>
        <fullName evidence="5">Oxygen sensor histidine kinase NreB</fullName>
        <ecNumber evidence="4">2.7.13.3</ecNumber>
    </recommendedName>
    <alternativeName>
        <fullName evidence="15">Nitrogen regulation protein B</fullName>
    </alternativeName>
</protein>
<evidence type="ECO:0000256" key="16">
    <source>
        <dbReference type="SAM" id="Phobius"/>
    </source>
</evidence>
<dbReference type="GO" id="GO:0005737">
    <property type="term" value="C:cytoplasm"/>
    <property type="evidence" value="ECO:0007669"/>
    <property type="project" value="UniProtKB-SubCell"/>
</dbReference>
<comment type="cofactor">
    <cofactor evidence="2">
        <name>[4Fe-4S] cluster</name>
        <dbReference type="ChEBI" id="CHEBI:49883"/>
    </cofactor>
</comment>
<dbReference type="RefSeq" id="WP_239317642.1">
    <property type="nucleotide sequence ID" value="NZ_BOOH01000060.1"/>
</dbReference>
<evidence type="ECO:0000256" key="8">
    <source>
        <dbReference type="ARBA" id="ARBA00022679"/>
    </source>
</evidence>
<dbReference type="GO" id="GO:0016020">
    <property type="term" value="C:membrane"/>
    <property type="evidence" value="ECO:0007669"/>
    <property type="project" value="InterPro"/>
</dbReference>
<evidence type="ECO:0000313" key="18">
    <source>
        <dbReference type="EMBL" id="GIH80539.1"/>
    </source>
</evidence>
<dbReference type="AlphaFoldDB" id="A0A8J3W8D9"/>
<evidence type="ECO:0000256" key="12">
    <source>
        <dbReference type="ARBA" id="ARBA00023012"/>
    </source>
</evidence>
<evidence type="ECO:0000256" key="3">
    <source>
        <dbReference type="ARBA" id="ARBA00004496"/>
    </source>
</evidence>
<dbReference type="GO" id="GO:0000155">
    <property type="term" value="F:phosphorelay sensor kinase activity"/>
    <property type="evidence" value="ECO:0007669"/>
    <property type="project" value="InterPro"/>
</dbReference>
<comment type="catalytic activity">
    <reaction evidence="1">
        <text>ATP + protein L-histidine = ADP + protein N-phospho-L-histidine.</text>
        <dbReference type="EC" id="2.7.13.3"/>
    </reaction>
</comment>
<dbReference type="Gene3D" id="1.20.5.1930">
    <property type="match status" value="1"/>
</dbReference>
<dbReference type="PANTHER" id="PTHR24421:SF62">
    <property type="entry name" value="SENSORY TRANSDUCTION HISTIDINE KINASE"/>
    <property type="match status" value="1"/>
</dbReference>
<dbReference type="InterPro" id="IPR017205">
    <property type="entry name" value="Sig_transdc_His_kinase_ChrS"/>
</dbReference>
<evidence type="ECO:0000256" key="7">
    <source>
        <dbReference type="ARBA" id="ARBA00022490"/>
    </source>
</evidence>
<comment type="subcellular location">
    <subcellularLocation>
        <location evidence="3">Cytoplasm</location>
    </subcellularLocation>
</comment>
<dbReference type="GO" id="GO:0046983">
    <property type="term" value="F:protein dimerization activity"/>
    <property type="evidence" value="ECO:0007669"/>
    <property type="project" value="InterPro"/>
</dbReference>
<dbReference type="Pfam" id="PF07730">
    <property type="entry name" value="HisKA_3"/>
    <property type="match status" value="1"/>
</dbReference>
<dbReference type="InterPro" id="IPR003594">
    <property type="entry name" value="HATPase_dom"/>
</dbReference>
<evidence type="ECO:0000259" key="17">
    <source>
        <dbReference type="PROSITE" id="PS50109"/>
    </source>
</evidence>
<feature type="transmembrane region" description="Helical" evidence="16">
    <location>
        <begin position="12"/>
        <end position="33"/>
    </location>
</feature>
<evidence type="ECO:0000256" key="15">
    <source>
        <dbReference type="ARBA" id="ARBA00030800"/>
    </source>
</evidence>
<evidence type="ECO:0000256" key="14">
    <source>
        <dbReference type="ARBA" id="ARBA00024827"/>
    </source>
</evidence>
<organism evidence="18 19">
    <name type="scientific">Planobispora longispora</name>
    <dbReference type="NCBI Taxonomy" id="28887"/>
    <lineage>
        <taxon>Bacteria</taxon>
        <taxon>Bacillati</taxon>
        <taxon>Actinomycetota</taxon>
        <taxon>Actinomycetes</taxon>
        <taxon>Streptosporangiales</taxon>
        <taxon>Streptosporangiaceae</taxon>
        <taxon>Planobispora</taxon>
    </lineage>
</organism>
<keyword evidence="8" id="KW-0808">Transferase</keyword>
<feature type="transmembrane region" description="Helical" evidence="16">
    <location>
        <begin position="39"/>
        <end position="57"/>
    </location>
</feature>
<evidence type="ECO:0000256" key="6">
    <source>
        <dbReference type="ARBA" id="ARBA00022485"/>
    </source>
</evidence>
<feature type="transmembrane region" description="Helical" evidence="16">
    <location>
        <begin position="139"/>
        <end position="157"/>
    </location>
</feature>
<dbReference type="EMBL" id="BOOH01000060">
    <property type="protein sequence ID" value="GIH80539.1"/>
    <property type="molecule type" value="Genomic_DNA"/>
</dbReference>
<keyword evidence="12" id="KW-0902">Two-component regulatory system</keyword>
<dbReference type="GO" id="GO:0046872">
    <property type="term" value="F:metal ion binding"/>
    <property type="evidence" value="ECO:0007669"/>
    <property type="project" value="UniProtKB-KW"/>
</dbReference>
<dbReference type="PIRSF" id="PIRSF037434">
    <property type="entry name" value="STHK_ChrS"/>
    <property type="match status" value="1"/>
</dbReference>
<feature type="transmembrane region" description="Helical" evidence="16">
    <location>
        <begin position="69"/>
        <end position="88"/>
    </location>
</feature>
<dbReference type="InterPro" id="IPR004358">
    <property type="entry name" value="Sig_transdc_His_kin-like_C"/>
</dbReference>
<dbReference type="SUPFAM" id="SSF55874">
    <property type="entry name" value="ATPase domain of HSP90 chaperone/DNA topoisomerase II/histidine kinase"/>
    <property type="match status" value="1"/>
</dbReference>
<dbReference type="GO" id="GO:0051539">
    <property type="term" value="F:4 iron, 4 sulfur cluster binding"/>
    <property type="evidence" value="ECO:0007669"/>
    <property type="project" value="UniProtKB-KW"/>
</dbReference>
<keyword evidence="7" id="KW-0963">Cytoplasm</keyword>
<comment type="caution">
    <text evidence="18">The sequence shown here is derived from an EMBL/GenBank/DDBJ whole genome shotgun (WGS) entry which is preliminary data.</text>
</comment>
<evidence type="ECO:0000256" key="2">
    <source>
        <dbReference type="ARBA" id="ARBA00001966"/>
    </source>
</evidence>
<keyword evidence="9" id="KW-0479">Metal-binding</keyword>
<proteinExistence type="predicted"/>
<keyword evidence="16" id="KW-0812">Transmembrane</keyword>
<comment type="function">
    <text evidence="14">Member of the two-component regulatory system NreB/NreC involved in the control of dissimilatory nitrate/nitrite reduction in response to oxygen. NreB functions as a direct oxygen sensor histidine kinase which is autophosphorylated, in the absence of oxygen, probably at the conserved histidine residue, and transfers its phosphate group probably to a conserved aspartate residue of NreC. NreB/NreC activates the expression of the nitrate (narGHJI) and nitrite (nir) reductase operons, as well as the putative nitrate transporter gene narT.</text>
</comment>
<evidence type="ECO:0000256" key="5">
    <source>
        <dbReference type="ARBA" id="ARBA00017322"/>
    </source>
</evidence>
<evidence type="ECO:0000256" key="10">
    <source>
        <dbReference type="ARBA" id="ARBA00022777"/>
    </source>
</evidence>
<evidence type="ECO:0000313" key="19">
    <source>
        <dbReference type="Proteomes" id="UP000616724"/>
    </source>
</evidence>
<dbReference type="InterPro" id="IPR036890">
    <property type="entry name" value="HATPase_C_sf"/>
</dbReference>
<dbReference type="Proteomes" id="UP000616724">
    <property type="component" value="Unassembled WGS sequence"/>
</dbReference>
<feature type="transmembrane region" description="Helical" evidence="16">
    <location>
        <begin position="108"/>
        <end position="127"/>
    </location>
</feature>
<dbReference type="Pfam" id="PF02518">
    <property type="entry name" value="HATPase_c"/>
    <property type="match status" value="1"/>
</dbReference>
<dbReference type="PRINTS" id="PR00344">
    <property type="entry name" value="BCTRLSENSOR"/>
</dbReference>
<feature type="domain" description="Histidine kinase" evidence="17">
    <location>
        <begin position="183"/>
        <end position="371"/>
    </location>
</feature>
<evidence type="ECO:0000256" key="4">
    <source>
        <dbReference type="ARBA" id="ARBA00012438"/>
    </source>
</evidence>
<reference evidence="18 19" key="1">
    <citation type="submission" date="2021-01" db="EMBL/GenBank/DDBJ databases">
        <title>Whole genome shotgun sequence of Planobispora longispora NBRC 13918.</title>
        <authorList>
            <person name="Komaki H."/>
            <person name="Tamura T."/>
        </authorList>
    </citation>
    <scope>NUCLEOTIDE SEQUENCE [LARGE SCALE GENOMIC DNA]</scope>
    <source>
        <strain evidence="18 19">NBRC 13918</strain>
    </source>
</reference>
<keyword evidence="16" id="KW-0472">Membrane</keyword>
<keyword evidence="19" id="KW-1185">Reference proteome</keyword>
<keyword evidence="13" id="KW-0411">Iron-sulfur</keyword>
<dbReference type="PANTHER" id="PTHR24421">
    <property type="entry name" value="NITRATE/NITRITE SENSOR PROTEIN NARX-RELATED"/>
    <property type="match status" value="1"/>
</dbReference>
<dbReference type="PROSITE" id="PS50109">
    <property type="entry name" value="HIS_KIN"/>
    <property type="match status" value="1"/>
</dbReference>
<dbReference type="InterPro" id="IPR011712">
    <property type="entry name" value="Sig_transdc_His_kin_sub3_dim/P"/>
</dbReference>
<dbReference type="EC" id="2.7.13.3" evidence="4"/>
<evidence type="ECO:0000256" key="9">
    <source>
        <dbReference type="ARBA" id="ARBA00022723"/>
    </source>
</evidence>
<name>A0A8J3W8D9_9ACTN</name>